<reference evidence="2 3" key="1">
    <citation type="journal article" date="2018" name="Mol. Biol. Evol.">
        <title>Broad Genomic Sampling Reveals a Smut Pathogenic Ancestry of the Fungal Clade Ustilaginomycotina.</title>
        <authorList>
            <person name="Kijpornyongpan T."/>
            <person name="Mondo S.J."/>
            <person name="Barry K."/>
            <person name="Sandor L."/>
            <person name="Lee J."/>
            <person name="Lipzen A."/>
            <person name="Pangilinan J."/>
            <person name="LaButti K."/>
            <person name="Hainaut M."/>
            <person name="Henrissat B."/>
            <person name="Grigoriev I.V."/>
            <person name="Spatafora J.W."/>
            <person name="Aime M.C."/>
        </authorList>
    </citation>
    <scope>NUCLEOTIDE SEQUENCE [LARGE SCALE GENOMIC DNA]</scope>
    <source>
        <strain evidence="2 3">MCA 5214</strain>
    </source>
</reference>
<sequence length="53" mass="5565">MLLLDQMLTLQHPSLLGYCSQPQPAGGGGGHFHGGGYPQQPYMPQGGGYPPRA</sequence>
<evidence type="ECO:0000313" key="2">
    <source>
        <dbReference type="EMBL" id="PWN30969.1"/>
    </source>
</evidence>
<gene>
    <name evidence="2" type="ORF">BDZ90DRAFT_229960</name>
</gene>
<accession>A0A316V095</accession>
<proteinExistence type="predicted"/>
<dbReference type="EMBL" id="KZ819662">
    <property type="protein sequence ID" value="PWN30969.1"/>
    <property type="molecule type" value="Genomic_DNA"/>
</dbReference>
<feature type="region of interest" description="Disordered" evidence="1">
    <location>
        <begin position="24"/>
        <end position="53"/>
    </location>
</feature>
<evidence type="ECO:0000313" key="3">
    <source>
        <dbReference type="Proteomes" id="UP000245884"/>
    </source>
</evidence>
<dbReference type="OrthoDB" id="5545479at2759"/>
<protein>
    <submittedName>
        <fullName evidence="2">Uncharacterized protein</fullName>
    </submittedName>
</protein>
<dbReference type="GeneID" id="37027111"/>
<dbReference type="RefSeq" id="XP_025365581.1">
    <property type="nucleotide sequence ID" value="XM_025505288.1"/>
</dbReference>
<organism evidence="2 3">
    <name type="scientific">Jaminaea rosea</name>
    <dbReference type="NCBI Taxonomy" id="1569628"/>
    <lineage>
        <taxon>Eukaryota</taxon>
        <taxon>Fungi</taxon>
        <taxon>Dikarya</taxon>
        <taxon>Basidiomycota</taxon>
        <taxon>Ustilaginomycotina</taxon>
        <taxon>Exobasidiomycetes</taxon>
        <taxon>Microstromatales</taxon>
        <taxon>Microstromatales incertae sedis</taxon>
        <taxon>Jaminaea</taxon>
    </lineage>
</organism>
<dbReference type="Proteomes" id="UP000245884">
    <property type="component" value="Unassembled WGS sequence"/>
</dbReference>
<keyword evidence="3" id="KW-1185">Reference proteome</keyword>
<feature type="compositionally biased region" description="Gly residues" evidence="1">
    <location>
        <begin position="25"/>
        <end position="37"/>
    </location>
</feature>
<dbReference type="AlphaFoldDB" id="A0A316V095"/>
<evidence type="ECO:0000256" key="1">
    <source>
        <dbReference type="SAM" id="MobiDB-lite"/>
    </source>
</evidence>
<name>A0A316V095_9BASI</name>